<dbReference type="Gene3D" id="3.10.180.10">
    <property type="entry name" value="2,3-Dihydroxybiphenyl 1,2-Dioxygenase, domain 1"/>
    <property type="match status" value="1"/>
</dbReference>
<dbReference type="Proteomes" id="UP000295680">
    <property type="component" value="Unassembled WGS sequence"/>
</dbReference>
<comment type="caution">
    <text evidence="2">The sequence shown here is derived from an EMBL/GenBank/DDBJ whole genome shotgun (WGS) entry which is preliminary data.</text>
</comment>
<dbReference type="EMBL" id="SLWS01000004">
    <property type="protein sequence ID" value="TCO59173.1"/>
    <property type="molecule type" value="Genomic_DNA"/>
</dbReference>
<dbReference type="SUPFAM" id="SSF54593">
    <property type="entry name" value="Glyoxalase/Bleomycin resistance protein/Dihydroxybiphenyl dioxygenase"/>
    <property type="match status" value="1"/>
</dbReference>
<proteinExistence type="predicted"/>
<reference evidence="2 3" key="1">
    <citation type="submission" date="2019-03" db="EMBL/GenBank/DDBJ databases">
        <title>Genomic Encyclopedia of Type Strains, Phase IV (KMG-IV): sequencing the most valuable type-strain genomes for metagenomic binning, comparative biology and taxonomic classification.</title>
        <authorList>
            <person name="Goeker M."/>
        </authorList>
    </citation>
    <scope>NUCLEOTIDE SEQUENCE [LARGE SCALE GENOMIC DNA]</scope>
    <source>
        <strain evidence="2 3">DSM 45934</strain>
    </source>
</reference>
<organism evidence="2 3">
    <name type="scientific">Actinocrispum wychmicini</name>
    <dbReference type="NCBI Taxonomy" id="1213861"/>
    <lineage>
        <taxon>Bacteria</taxon>
        <taxon>Bacillati</taxon>
        <taxon>Actinomycetota</taxon>
        <taxon>Actinomycetes</taxon>
        <taxon>Pseudonocardiales</taxon>
        <taxon>Pseudonocardiaceae</taxon>
        <taxon>Actinocrispum</taxon>
    </lineage>
</organism>
<gene>
    <name evidence="2" type="ORF">EV192_10411</name>
</gene>
<keyword evidence="3" id="KW-1185">Reference proteome</keyword>
<dbReference type="PANTHER" id="PTHR33993:SF14">
    <property type="entry name" value="GB|AAF24581.1"/>
    <property type="match status" value="1"/>
</dbReference>
<evidence type="ECO:0000313" key="3">
    <source>
        <dbReference type="Proteomes" id="UP000295680"/>
    </source>
</evidence>
<protein>
    <recommendedName>
        <fullName evidence="1">VOC domain-containing protein</fullName>
    </recommendedName>
</protein>
<evidence type="ECO:0000313" key="2">
    <source>
        <dbReference type="EMBL" id="TCO59173.1"/>
    </source>
</evidence>
<dbReference type="AlphaFoldDB" id="A0A4R2JH67"/>
<dbReference type="InterPro" id="IPR037523">
    <property type="entry name" value="VOC_core"/>
</dbReference>
<dbReference type="CDD" id="cd07247">
    <property type="entry name" value="SgaA_N_like"/>
    <property type="match status" value="1"/>
</dbReference>
<dbReference type="PANTHER" id="PTHR33993">
    <property type="entry name" value="GLYOXALASE-RELATED"/>
    <property type="match status" value="1"/>
</dbReference>
<dbReference type="InterPro" id="IPR029068">
    <property type="entry name" value="Glyas_Bleomycin-R_OHBP_Dase"/>
</dbReference>
<feature type="domain" description="VOC" evidence="1">
    <location>
        <begin position="5"/>
        <end position="119"/>
    </location>
</feature>
<dbReference type="Pfam" id="PF00903">
    <property type="entry name" value="Glyoxalase"/>
    <property type="match status" value="1"/>
</dbReference>
<evidence type="ECO:0000259" key="1">
    <source>
        <dbReference type="PROSITE" id="PS51819"/>
    </source>
</evidence>
<dbReference type="InterPro" id="IPR004360">
    <property type="entry name" value="Glyas_Fos-R_dOase_dom"/>
</dbReference>
<name>A0A4R2JH67_9PSEU</name>
<accession>A0A4R2JH67</accession>
<dbReference type="PROSITE" id="PS51819">
    <property type="entry name" value="VOC"/>
    <property type="match status" value="1"/>
</dbReference>
<dbReference type="RefSeq" id="WP_165960459.1">
    <property type="nucleotide sequence ID" value="NZ_SLWS01000004.1"/>
</dbReference>
<dbReference type="InterPro" id="IPR052164">
    <property type="entry name" value="Anthracycline_SecMetBiosynth"/>
</dbReference>
<sequence>MTHGTVGWVQVGTTNPEEAKHFYGELFDWTFATDPNGGGKYDMALYAGADGPHGGIAHTDDSSANHAIFMVIVSDVAKAVAHAEQLGGKALTPPITTGNGLIFAHLRDPAGNEFGVFTPPTA</sequence>